<dbReference type="RefSeq" id="WP_069313115.1">
    <property type="nucleotide sequence ID" value="NZ_MDTU01000001.1"/>
</dbReference>
<protein>
    <submittedName>
        <fullName evidence="1">Uncharacterized protein</fullName>
    </submittedName>
</protein>
<name>A0ABX3A364_9GAMM</name>
<gene>
    <name evidence="1" type="ORF">BGC07_10775</name>
</gene>
<organism evidence="1 2">
    <name type="scientific">Piscirickettsia litoralis</name>
    <dbReference type="NCBI Taxonomy" id="1891921"/>
    <lineage>
        <taxon>Bacteria</taxon>
        <taxon>Pseudomonadati</taxon>
        <taxon>Pseudomonadota</taxon>
        <taxon>Gammaproteobacteria</taxon>
        <taxon>Thiotrichales</taxon>
        <taxon>Piscirickettsiaceae</taxon>
        <taxon>Piscirickettsia</taxon>
    </lineage>
</organism>
<dbReference type="EMBL" id="MDTU01000001">
    <property type="protein sequence ID" value="ODN43317.1"/>
    <property type="molecule type" value="Genomic_DNA"/>
</dbReference>
<evidence type="ECO:0000313" key="1">
    <source>
        <dbReference type="EMBL" id="ODN43317.1"/>
    </source>
</evidence>
<dbReference type="Proteomes" id="UP000094329">
    <property type="component" value="Unassembled WGS sequence"/>
</dbReference>
<comment type="caution">
    <text evidence="1">The sequence shown here is derived from an EMBL/GenBank/DDBJ whole genome shotgun (WGS) entry which is preliminary data.</text>
</comment>
<keyword evidence="2" id="KW-1185">Reference proteome</keyword>
<proteinExistence type="predicted"/>
<reference evidence="1 2" key="1">
    <citation type="submission" date="2016-08" db="EMBL/GenBank/DDBJ databases">
        <title>Draft genome sequence of Candidatus Piscirickettsia litoralis, from seawater.</title>
        <authorList>
            <person name="Wan X."/>
            <person name="Lee A.J."/>
            <person name="Hou S."/>
            <person name="Donachie S.P."/>
        </authorList>
    </citation>
    <scope>NUCLEOTIDE SEQUENCE [LARGE SCALE GENOMIC DNA]</scope>
    <source>
        <strain evidence="1 2">Y2</strain>
    </source>
</reference>
<accession>A0ABX3A364</accession>
<evidence type="ECO:0000313" key="2">
    <source>
        <dbReference type="Proteomes" id="UP000094329"/>
    </source>
</evidence>
<sequence>MLIALIKKICTFRNGNEDYVDSKSFDPKQYSIFSWPGGIVKGRINEGGRFAVKGNLRTTGKEEYIANFTRAPYGITIPYGSYTNLHFEAMLGHNFSILPSTINQYGGVCNFLSIAKVRIPPIPANRCYDMQFEHCEGGEC</sequence>